<dbReference type="RefSeq" id="WP_248362091.1">
    <property type="nucleotide sequence ID" value="NZ_AP025591.1"/>
</dbReference>
<evidence type="ECO:0000313" key="2">
    <source>
        <dbReference type="EMBL" id="BDG03765.1"/>
    </source>
</evidence>
<evidence type="ECO:0000256" key="1">
    <source>
        <dbReference type="SAM" id="Phobius"/>
    </source>
</evidence>
<feature type="transmembrane region" description="Helical" evidence="1">
    <location>
        <begin position="94"/>
        <end position="111"/>
    </location>
</feature>
<dbReference type="InterPro" id="IPR043739">
    <property type="entry name" value="DUF5684"/>
</dbReference>
<keyword evidence="1" id="KW-1133">Transmembrane helix</keyword>
<name>A0ABN6MVQ9_9BACT</name>
<gene>
    <name evidence="2" type="ORF">AMOR_27610</name>
</gene>
<protein>
    <recommendedName>
        <fullName evidence="4">Signal peptidase I</fullName>
    </recommendedName>
</protein>
<keyword evidence="1" id="KW-0472">Membrane</keyword>
<reference evidence="3" key="1">
    <citation type="journal article" date="2022" name="Int. J. Syst. Evol. Microbiol.">
        <title>Anaeromyxobacter oryzae sp. nov., Anaeromyxobacter diazotrophicus sp. nov. and Anaeromyxobacter paludicola sp. nov., isolated from paddy soils.</title>
        <authorList>
            <person name="Itoh H."/>
            <person name="Xu Z."/>
            <person name="Mise K."/>
            <person name="Masuda Y."/>
            <person name="Ushijima N."/>
            <person name="Hayakawa C."/>
            <person name="Shiratori Y."/>
            <person name="Senoo K."/>
        </authorList>
    </citation>
    <scope>NUCLEOTIDE SEQUENCE [LARGE SCALE GENOMIC DNA]</scope>
    <source>
        <strain evidence="3">Red232</strain>
    </source>
</reference>
<organism evidence="2 3">
    <name type="scientific">Anaeromyxobacter oryzae</name>
    <dbReference type="NCBI Taxonomy" id="2918170"/>
    <lineage>
        <taxon>Bacteria</taxon>
        <taxon>Pseudomonadati</taxon>
        <taxon>Myxococcota</taxon>
        <taxon>Myxococcia</taxon>
        <taxon>Myxococcales</taxon>
        <taxon>Cystobacterineae</taxon>
        <taxon>Anaeromyxobacteraceae</taxon>
        <taxon>Anaeromyxobacter</taxon>
    </lineage>
</organism>
<keyword evidence="3" id="KW-1185">Reference proteome</keyword>
<proteinExistence type="predicted"/>
<dbReference type="Pfam" id="PF18936">
    <property type="entry name" value="DUF5684"/>
    <property type="match status" value="1"/>
</dbReference>
<dbReference type="EMBL" id="AP025591">
    <property type="protein sequence ID" value="BDG03765.1"/>
    <property type="molecule type" value="Genomic_DNA"/>
</dbReference>
<keyword evidence="1" id="KW-0812">Transmembrane</keyword>
<accession>A0ABN6MVQ9</accession>
<feature type="transmembrane region" description="Helical" evidence="1">
    <location>
        <begin position="65"/>
        <end position="87"/>
    </location>
</feature>
<sequence length="120" mass="12977">MENEVAAGVAQAMAVVQLVSLAVMVLMTIGMWKIFSKAGQPGWASLIPFFNMYVLLKVAGRPGWWLVLLFIPLVNLVILILVGIDLAKAFGKGVGYGLGLTFLSPIFYPLLGFSDDPYQG</sequence>
<evidence type="ECO:0000313" key="3">
    <source>
        <dbReference type="Proteomes" id="UP001162891"/>
    </source>
</evidence>
<feature type="transmembrane region" description="Helical" evidence="1">
    <location>
        <begin position="6"/>
        <end position="29"/>
    </location>
</feature>
<dbReference type="Proteomes" id="UP001162891">
    <property type="component" value="Chromosome"/>
</dbReference>
<evidence type="ECO:0008006" key="4">
    <source>
        <dbReference type="Google" id="ProtNLM"/>
    </source>
</evidence>